<evidence type="ECO:0000256" key="1">
    <source>
        <dbReference type="ARBA" id="ARBA00007594"/>
    </source>
</evidence>
<name>A0A9X3X4C6_9BACT</name>
<dbReference type="GO" id="GO:0015934">
    <property type="term" value="C:large ribosomal subunit"/>
    <property type="evidence" value="ECO:0007669"/>
    <property type="project" value="InterPro"/>
</dbReference>
<dbReference type="InterPro" id="IPR005996">
    <property type="entry name" value="Ribosomal_uL30_bac-type"/>
</dbReference>
<reference evidence="9 10" key="1">
    <citation type="submission" date="2021-04" db="EMBL/GenBank/DDBJ databases">
        <title>Genome analysis of Polyangium sp.</title>
        <authorList>
            <person name="Li Y."/>
            <person name="Wang J."/>
        </authorList>
    </citation>
    <scope>NUCLEOTIDE SEQUENCE [LARGE SCALE GENOMIC DNA]</scope>
    <source>
        <strain evidence="9 10">SDU14</strain>
    </source>
</reference>
<accession>A0A9X3X4C6</accession>
<evidence type="ECO:0000256" key="5">
    <source>
        <dbReference type="ARBA" id="ARBA00035492"/>
    </source>
</evidence>
<dbReference type="PIRSF" id="PIRSF002211">
    <property type="entry name" value="Ribosomal_L30_bac-type"/>
    <property type="match status" value="1"/>
</dbReference>
<organism evidence="9 10">
    <name type="scientific">Polyangium jinanense</name>
    <dbReference type="NCBI Taxonomy" id="2829994"/>
    <lineage>
        <taxon>Bacteria</taxon>
        <taxon>Pseudomonadati</taxon>
        <taxon>Myxococcota</taxon>
        <taxon>Polyangia</taxon>
        <taxon>Polyangiales</taxon>
        <taxon>Polyangiaceae</taxon>
        <taxon>Polyangium</taxon>
    </lineage>
</organism>
<evidence type="ECO:0000313" key="8">
    <source>
        <dbReference type="EMBL" id="MDC3979872.1"/>
    </source>
</evidence>
<dbReference type="GO" id="GO:0003735">
    <property type="term" value="F:structural constituent of ribosome"/>
    <property type="evidence" value="ECO:0007669"/>
    <property type="project" value="InterPro"/>
</dbReference>
<comment type="similarity">
    <text evidence="1 6">Belongs to the universal ribosomal protein uL30 family.</text>
</comment>
<evidence type="ECO:0000256" key="2">
    <source>
        <dbReference type="ARBA" id="ARBA00011838"/>
    </source>
</evidence>
<dbReference type="EMBL" id="JAGTJJ010000008">
    <property type="protein sequence ID" value="MDC3982525.1"/>
    <property type="molecule type" value="Genomic_DNA"/>
</dbReference>
<evidence type="ECO:0000259" key="7">
    <source>
        <dbReference type="Pfam" id="PF00327"/>
    </source>
</evidence>
<keyword evidence="4 6" id="KW-0687">Ribonucleoprotein</keyword>
<dbReference type="Pfam" id="PF00327">
    <property type="entry name" value="Ribosomal_L30"/>
    <property type="match status" value="1"/>
</dbReference>
<evidence type="ECO:0000313" key="9">
    <source>
        <dbReference type="EMBL" id="MDC3982525.1"/>
    </source>
</evidence>
<evidence type="ECO:0000313" key="10">
    <source>
        <dbReference type="Proteomes" id="UP001151081"/>
    </source>
</evidence>
<evidence type="ECO:0000256" key="4">
    <source>
        <dbReference type="ARBA" id="ARBA00023274"/>
    </source>
</evidence>
<dbReference type="InterPro" id="IPR016082">
    <property type="entry name" value="Ribosomal_uL30_ferredoxin-like"/>
</dbReference>
<evidence type="ECO:0000256" key="6">
    <source>
        <dbReference type="RuleBase" id="RU003734"/>
    </source>
</evidence>
<protein>
    <recommendedName>
        <fullName evidence="5">50S ribosomal protein L30</fullName>
    </recommendedName>
</protein>
<feature type="domain" description="Large ribosomal subunit protein uL30-like ferredoxin-like fold" evidence="7">
    <location>
        <begin position="3"/>
        <end position="49"/>
    </location>
</feature>
<sequence>MRQTGSVTNQTEHTRKVLRGLGLRKPGHEVLVENTPSFRGMVKKVIHLVSVEEVDGNGAQASK</sequence>
<dbReference type="CDD" id="cd01658">
    <property type="entry name" value="Ribosomal_L30"/>
    <property type="match status" value="1"/>
</dbReference>
<dbReference type="NCBIfam" id="TIGR01308">
    <property type="entry name" value="rpmD_bact"/>
    <property type="match status" value="1"/>
</dbReference>
<dbReference type="GO" id="GO:0006412">
    <property type="term" value="P:translation"/>
    <property type="evidence" value="ECO:0007669"/>
    <property type="project" value="InterPro"/>
</dbReference>
<keyword evidence="3 6" id="KW-0689">Ribosomal protein</keyword>
<comment type="caution">
    <text evidence="9">The sequence shown here is derived from an EMBL/GenBank/DDBJ whole genome shotgun (WGS) entry which is preliminary data.</text>
</comment>
<dbReference type="PROSITE" id="PS00634">
    <property type="entry name" value="RIBOSOMAL_L30"/>
    <property type="match status" value="1"/>
</dbReference>
<dbReference type="EMBL" id="JAGTJJ010000002">
    <property type="protein sequence ID" value="MDC3979872.1"/>
    <property type="molecule type" value="Genomic_DNA"/>
</dbReference>
<dbReference type="AlphaFoldDB" id="A0A9X3X4C6"/>
<dbReference type="Proteomes" id="UP001151081">
    <property type="component" value="Unassembled WGS sequence"/>
</dbReference>
<dbReference type="InterPro" id="IPR018038">
    <property type="entry name" value="Ribosomal_uL30_CS"/>
</dbReference>
<gene>
    <name evidence="9" type="primary">rpmD</name>
    <name evidence="8" type="ORF">KEG57_05135</name>
    <name evidence="9" type="ORF">KEG57_18570</name>
</gene>
<evidence type="ECO:0000256" key="3">
    <source>
        <dbReference type="ARBA" id="ARBA00022980"/>
    </source>
</evidence>
<comment type="subunit">
    <text evidence="2">Part of the 50S ribosomal subunit.</text>
</comment>
<keyword evidence="10" id="KW-1185">Reference proteome</keyword>
<dbReference type="SUPFAM" id="SSF55129">
    <property type="entry name" value="Ribosomal protein L30p/L7e"/>
    <property type="match status" value="1"/>
</dbReference>
<dbReference type="InterPro" id="IPR036919">
    <property type="entry name" value="Ribo_uL30_ferredoxin-like_sf"/>
</dbReference>
<proteinExistence type="inferred from homology"/>
<dbReference type="Gene3D" id="3.30.1390.20">
    <property type="entry name" value="Ribosomal protein L30, ferredoxin-like fold domain"/>
    <property type="match status" value="1"/>
</dbReference>